<feature type="compositionally biased region" description="Polar residues" evidence="9">
    <location>
        <begin position="74"/>
        <end position="83"/>
    </location>
</feature>
<dbReference type="Pfam" id="PF02321">
    <property type="entry name" value="OEP"/>
    <property type="match status" value="2"/>
</dbReference>
<comment type="similarity">
    <text evidence="2">Belongs to the outer membrane factor (OMF) (TC 1.B.17) family.</text>
</comment>
<keyword evidence="12" id="KW-1185">Reference proteome</keyword>
<keyword evidence="5" id="KW-0812">Transmembrane</keyword>
<evidence type="ECO:0000256" key="5">
    <source>
        <dbReference type="ARBA" id="ARBA00022692"/>
    </source>
</evidence>
<evidence type="ECO:0000313" key="11">
    <source>
        <dbReference type="EMBL" id="MDT8902539.1"/>
    </source>
</evidence>
<sequence>MPSRYKNRSAAALLAAVLMLNAPAALAAPQELALKDSIAAAVSNNPALKMADADKERAAWGVDEAAAGRWPTLSLGSTYSRQPDSGRAPASEGVSNSLRLNWQLYNGGRTAGLVDQAEEGLRSAALGVTKAEQQVRLDAAAAYFAVLQNKNLVAVNEESVENLRQHLKTAQAKFDVGLVAKADILRSEVELANAEQNLIKSKNSYELALASLKNVMSMDPAAEIALTDALKYEKYGKTLDESVAIARENRPEIQQAAAGVNMATSGVKVAESGNLPTVTFGASKGWNDSALPDSGGDWTVSLTANWNVFDAGVTKAKVRQADAGLSKAREQARQTEDAVELEVRQQYLSMQEAEKRLDTTEVAIAKAEEDLGIAREKYDAGVGTNIDVIDAQLALAQARTNYYQALYDFNVSKAKLTRAVGLPVE</sequence>
<feature type="region of interest" description="Disordered" evidence="9">
    <location>
        <begin position="74"/>
        <end position="93"/>
    </location>
</feature>
<keyword evidence="7" id="KW-0998">Cell outer membrane</keyword>
<dbReference type="RefSeq" id="WP_413781020.1">
    <property type="nucleotide sequence ID" value="NZ_JAUOZS010000001.1"/>
</dbReference>
<keyword evidence="6" id="KW-0472">Membrane</keyword>
<feature type="chain" id="PRO_5046236155" evidence="10">
    <location>
        <begin position="28"/>
        <end position="425"/>
    </location>
</feature>
<dbReference type="PANTHER" id="PTHR30026:SF20">
    <property type="entry name" value="OUTER MEMBRANE PROTEIN TOLC"/>
    <property type="match status" value="1"/>
</dbReference>
<dbReference type="InterPro" id="IPR003423">
    <property type="entry name" value="OMP_efflux"/>
</dbReference>
<keyword evidence="3" id="KW-0813">Transport</keyword>
<evidence type="ECO:0000256" key="10">
    <source>
        <dbReference type="SAM" id="SignalP"/>
    </source>
</evidence>
<keyword evidence="4" id="KW-1134">Transmembrane beta strand</keyword>
<evidence type="ECO:0000256" key="9">
    <source>
        <dbReference type="SAM" id="MobiDB-lite"/>
    </source>
</evidence>
<evidence type="ECO:0000256" key="6">
    <source>
        <dbReference type="ARBA" id="ARBA00023136"/>
    </source>
</evidence>
<reference evidence="11 12" key="1">
    <citation type="submission" date="2023-07" db="EMBL/GenBank/DDBJ databases">
        <title>The novel representative of Negativicutes class, Anaeroselena agilis gen. nov. sp. nov.</title>
        <authorList>
            <person name="Prokofeva M.I."/>
            <person name="Elcheninov A.G."/>
            <person name="Klyukina A."/>
            <person name="Kublanov I.V."/>
            <person name="Frolov E.N."/>
            <person name="Podosokorskaya O.A."/>
        </authorList>
    </citation>
    <scope>NUCLEOTIDE SEQUENCE [LARGE SCALE GENOMIC DNA]</scope>
    <source>
        <strain evidence="11 12">4137-cl</strain>
    </source>
</reference>
<organism evidence="11 12">
    <name type="scientific">Anaeroselena agilis</name>
    <dbReference type="NCBI Taxonomy" id="3063788"/>
    <lineage>
        <taxon>Bacteria</taxon>
        <taxon>Bacillati</taxon>
        <taxon>Bacillota</taxon>
        <taxon>Negativicutes</taxon>
        <taxon>Acetonemataceae</taxon>
        <taxon>Anaeroselena</taxon>
    </lineage>
</organism>
<dbReference type="EMBL" id="JAUOZS010000001">
    <property type="protein sequence ID" value="MDT8902539.1"/>
    <property type="molecule type" value="Genomic_DNA"/>
</dbReference>
<evidence type="ECO:0000256" key="4">
    <source>
        <dbReference type="ARBA" id="ARBA00022452"/>
    </source>
</evidence>
<evidence type="ECO:0000313" key="12">
    <source>
        <dbReference type="Proteomes" id="UP001254848"/>
    </source>
</evidence>
<comment type="caution">
    <text evidence="11">The sequence shown here is derived from an EMBL/GenBank/DDBJ whole genome shotgun (WGS) entry which is preliminary data.</text>
</comment>
<dbReference type="Proteomes" id="UP001254848">
    <property type="component" value="Unassembled WGS sequence"/>
</dbReference>
<dbReference type="PIRSF" id="PIRSF001892">
    <property type="entry name" value="CyaE"/>
    <property type="match status" value="1"/>
</dbReference>
<dbReference type="PANTHER" id="PTHR30026">
    <property type="entry name" value="OUTER MEMBRANE PROTEIN TOLC"/>
    <property type="match status" value="1"/>
</dbReference>
<evidence type="ECO:0000256" key="1">
    <source>
        <dbReference type="ARBA" id="ARBA00004442"/>
    </source>
</evidence>
<evidence type="ECO:0000256" key="2">
    <source>
        <dbReference type="ARBA" id="ARBA00007613"/>
    </source>
</evidence>
<gene>
    <name evidence="11" type="ORF">Q4T40_14920</name>
</gene>
<proteinExistence type="inferred from homology"/>
<accession>A0ABU3P0G3</accession>
<dbReference type="SUPFAM" id="SSF56954">
    <property type="entry name" value="Outer membrane efflux proteins (OEP)"/>
    <property type="match status" value="1"/>
</dbReference>
<name>A0ABU3P0G3_9FIRM</name>
<dbReference type="InterPro" id="IPR051906">
    <property type="entry name" value="TolC-like"/>
</dbReference>
<keyword evidence="8" id="KW-0175">Coiled coil</keyword>
<protein>
    <submittedName>
        <fullName evidence="11">TolC family protein</fullName>
    </submittedName>
</protein>
<keyword evidence="10" id="KW-0732">Signal</keyword>
<dbReference type="InterPro" id="IPR028351">
    <property type="entry name" value="CyaE"/>
</dbReference>
<dbReference type="Gene3D" id="1.20.1600.10">
    <property type="entry name" value="Outer membrane efflux proteins (OEP)"/>
    <property type="match status" value="1"/>
</dbReference>
<comment type="subcellular location">
    <subcellularLocation>
        <location evidence="1">Cell outer membrane</location>
    </subcellularLocation>
</comment>
<evidence type="ECO:0000256" key="7">
    <source>
        <dbReference type="ARBA" id="ARBA00023237"/>
    </source>
</evidence>
<feature type="signal peptide" evidence="10">
    <location>
        <begin position="1"/>
        <end position="27"/>
    </location>
</feature>
<evidence type="ECO:0000256" key="8">
    <source>
        <dbReference type="SAM" id="Coils"/>
    </source>
</evidence>
<feature type="coiled-coil region" evidence="8">
    <location>
        <begin position="325"/>
        <end position="377"/>
    </location>
</feature>
<evidence type="ECO:0000256" key="3">
    <source>
        <dbReference type="ARBA" id="ARBA00022448"/>
    </source>
</evidence>